<dbReference type="GO" id="GO:0016020">
    <property type="term" value="C:membrane"/>
    <property type="evidence" value="ECO:0000318"/>
    <property type="project" value="GO_Central"/>
</dbReference>
<evidence type="ECO:0000256" key="4">
    <source>
        <dbReference type="ARBA" id="ARBA00022989"/>
    </source>
</evidence>
<evidence type="ECO:0000256" key="3">
    <source>
        <dbReference type="ARBA" id="ARBA00022692"/>
    </source>
</evidence>
<keyword evidence="4 8" id="KW-1133">Transmembrane helix</keyword>
<dbReference type="FunFam" id="1.20.1250.20:FF:000295">
    <property type="entry name" value="Unplaced genomic scaffold supercont1.7, whole genome shotgun sequence"/>
    <property type="match status" value="1"/>
</dbReference>
<feature type="transmembrane region" description="Helical" evidence="8">
    <location>
        <begin position="303"/>
        <end position="327"/>
    </location>
</feature>
<evidence type="ECO:0000256" key="8">
    <source>
        <dbReference type="SAM" id="Phobius"/>
    </source>
</evidence>
<dbReference type="eggNOG" id="KOG2533">
    <property type="taxonomic scope" value="Eukaryota"/>
</dbReference>
<dbReference type="InterPro" id="IPR036259">
    <property type="entry name" value="MFS_trans_sf"/>
</dbReference>
<comment type="similarity">
    <text evidence="6">Belongs to the major facilitator superfamily. Allantoate permease family.</text>
</comment>
<evidence type="ECO:0000313" key="9">
    <source>
        <dbReference type="EMBL" id="CBF76022.1"/>
    </source>
</evidence>
<feature type="region of interest" description="Disordered" evidence="7">
    <location>
        <begin position="1"/>
        <end position="39"/>
    </location>
</feature>
<evidence type="ECO:0000256" key="1">
    <source>
        <dbReference type="ARBA" id="ARBA00004141"/>
    </source>
</evidence>
<keyword evidence="10" id="KW-1185">Reference proteome</keyword>
<dbReference type="InterPro" id="IPR011701">
    <property type="entry name" value="MFS"/>
</dbReference>
<dbReference type="OMA" id="AVVQMWY"/>
<dbReference type="RefSeq" id="XP_661107.1">
    <property type="nucleotide sequence ID" value="XM_656015.1"/>
</dbReference>
<proteinExistence type="inferred from homology"/>
<reference evidence="10" key="2">
    <citation type="journal article" date="2009" name="Fungal Genet. Biol.">
        <title>The 2008 update of the Aspergillus nidulans genome annotation: a community effort.</title>
        <authorList>
            <person name="Wortman J.R."/>
            <person name="Gilsenan J.M."/>
            <person name="Joardar V."/>
            <person name="Deegan J."/>
            <person name="Clutterbuck J."/>
            <person name="Andersen M.R."/>
            <person name="Archer D."/>
            <person name="Bencina M."/>
            <person name="Braus G."/>
            <person name="Coutinho P."/>
            <person name="von Dohren H."/>
            <person name="Doonan J."/>
            <person name="Driessen A.J."/>
            <person name="Durek P."/>
            <person name="Espeso E."/>
            <person name="Fekete E."/>
            <person name="Flipphi M."/>
            <person name="Estrada C.G."/>
            <person name="Geysens S."/>
            <person name="Goldman G."/>
            <person name="de Groot P.W."/>
            <person name="Hansen K."/>
            <person name="Harris S.D."/>
            <person name="Heinekamp T."/>
            <person name="Helmstaedt K."/>
            <person name="Henrissat B."/>
            <person name="Hofmann G."/>
            <person name="Homan T."/>
            <person name="Horio T."/>
            <person name="Horiuchi H."/>
            <person name="James S."/>
            <person name="Jones M."/>
            <person name="Karaffa L."/>
            <person name="Karanyi Z."/>
            <person name="Kato M."/>
            <person name="Keller N."/>
            <person name="Kelly D.E."/>
            <person name="Kiel J.A."/>
            <person name="Kim J.M."/>
            <person name="van der Klei I.J."/>
            <person name="Klis F.M."/>
            <person name="Kovalchuk A."/>
            <person name="Krasevec N."/>
            <person name="Kubicek C.P."/>
            <person name="Liu B."/>
            <person name="Maccabe A."/>
            <person name="Meyer V."/>
            <person name="Mirabito P."/>
            <person name="Miskei M."/>
            <person name="Mos M."/>
            <person name="Mullins J."/>
            <person name="Nelson D.R."/>
            <person name="Nielsen J."/>
            <person name="Oakley B.R."/>
            <person name="Osmani S.A."/>
            <person name="Pakula T."/>
            <person name="Paszewski A."/>
            <person name="Paulsen I."/>
            <person name="Pilsyk S."/>
            <person name="Pocsi I."/>
            <person name="Punt P.J."/>
            <person name="Ram A.F."/>
            <person name="Ren Q."/>
            <person name="Robellet X."/>
            <person name="Robson G."/>
            <person name="Seiboth B."/>
            <person name="van Solingen P."/>
            <person name="Specht T."/>
            <person name="Sun J."/>
            <person name="Taheri-Talesh N."/>
            <person name="Takeshita N."/>
            <person name="Ussery D."/>
            <person name="vanKuyk P.A."/>
            <person name="Visser H."/>
            <person name="van de Vondervoort P.J."/>
            <person name="de Vries R.P."/>
            <person name="Walton J."/>
            <person name="Xiang X."/>
            <person name="Xiong Y."/>
            <person name="Zeng A.P."/>
            <person name="Brandt B.W."/>
            <person name="Cornell M.J."/>
            <person name="van den Hondel C.A."/>
            <person name="Visser J."/>
            <person name="Oliver S.G."/>
            <person name="Turner G."/>
        </authorList>
    </citation>
    <scope>GENOME REANNOTATION</scope>
    <source>
        <strain evidence="10">FGSC A4 / ATCC 38163 / CBS 112.46 / NRRL 194 / M139</strain>
    </source>
</reference>
<dbReference type="Proteomes" id="UP000000560">
    <property type="component" value="Chromosome II"/>
</dbReference>
<gene>
    <name evidence="9" type="ORF">ANIA_03503</name>
</gene>
<accession>Q5B7H7</accession>
<dbReference type="OrthoDB" id="4454541at2759"/>
<dbReference type="FunFam" id="1.20.1250.20:FF:000064">
    <property type="entry name" value="MFS allantoate transporter"/>
    <property type="match status" value="1"/>
</dbReference>
<feature type="transmembrane region" description="Helical" evidence="8">
    <location>
        <begin position="142"/>
        <end position="160"/>
    </location>
</feature>
<dbReference type="InParanoid" id="Q5B7H7"/>
<accession>C8V538</accession>
<dbReference type="PANTHER" id="PTHR43791">
    <property type="entry name" value="PERMEASE-RELATED"/>
    <property type="match status" value="1"/>
</dbReference>
<keyword evidence="5 8" id="KW-0472">Membrane</keyword>
<evidence type="ECO:0000256" key="2">
    <source>
        <dbReference type="ARBA" id="ARBA00022448"/>
    </source>
</evidence>
<comment type="subcellular location">
    <subcellularLocation>
        <location evidence="1">Membrane</location>
        <topology evidence="1">Multi-pass membrane protein</topology>
    </subcellularLocation>
</comment>
<feature type="transmembrane region" description="Helical" evidence="8">
    <location>
        <begin position="366"/>
        <end position="386"/>
    </location>
</feature>
<dbReference type="HOGENOM" id="CLU_001265_0_5_1"/>
<feature type="transmembrane region" description="Helical" evidence="8">
    <location>
        <begin position="232"/>
        <end position="254"/>
    </location>
</feature>
<dbReference type="AlphaFoldDB" id="Q5B7H7"/>
<dbReference type="GeneID" id="2872925"/>
<evidence type="ECO:0000313" key="10">
    <source>
        <dbReference type="Proteomes" id="UP000000560"/>
    </source>
</evidence>
<evidence type="ECO:0000256" key="7">
    <source>
        <dbReference type="SAM" id="MobiDB-lite"/>
    </source>
</evidence>
<feature type="transmembrane region" description="Helical" evidence="8">
    <location>
        <begin position="339"/>
        <end position="359"/>
    </location>
</feature>
<dbReference type="Pfam" id="PF07690">
    <property type="entry name" value="MFS_1"/>
    <property type="match status" value="1"/>
</dbReference>
<keyword evidence="2" id="KW-0813">Transport</keyword>
<evidence type="ECO:0000256" key="6">
    <source>
        <dbReference type="ARBA" id="ARBA00037968"/>
    </source>
</evidence>
<protein>
    <submittedName>
        <fullName evidence="9">MFS transporter, putative (AFU_orthologue AFUA_1G06550)</fullName>
    </submittedName>
</protein>
<feature type="compositionally biased region" description="Pro residues" evidence="7">
    <location>
        <begin position="21"/>
        <end position="36"/>
    </location>
</feature>
<dbReference type="Gene3D" id="1.20.1250.20">
    <property type="entry name" value="MFS general substrate transporter like domains"/>
    <property type="match status" value="2"/>
</dbReference>
<dbReference type="EMBL" id="BN001302">
    <property type="protein sequence ID" value="CBF76022.1"/>
    <property type="molecule type" value="Genomic_DNA"/>
</dbReference>
<feature type="transmembrane region" description="Helical" evidence="8">
    <location>
        <begin position="431"/>
        <end position="451"/>
    </location>
</feature>
<feature type="transmembrane region" description="Helical" evidence="8">
    <location>
        <begin position="463"/>
        <end position="486"/>
    </location>
</feature>
<dbReference type="PANTHER" id="PTHR43791:SF59">
    <property type="entry name" value="TRANSPORTER, PUTATIVE (AFU_ORTHOLOGUE AFUA_1G06550)-RELATED"/>
    <property type="match status" value="1"/>
</dbReference>
<dbReference type="GO" id="GO:0022857">
    <property type="term" value="F:transmembrane transporter activity"/>
    <property type="evidence" value="ECO:0000318"/>
    <property type="project" value="GO_Central"/>
</dbReference>
<evidence type="ECO:0000256" key="5">
    <source>
        <dbReference type="ARBA" id="ARBA00023136"/>
    </source>
</evidence>
<feature type="transmembrane region" description="Helical" evidence="8">
    <location>
        <begin position="172"/>
        <end position="192"/>
    </location>
</feature>
<feature type="transmembrane region" description="Helical" evidence="8">
    <location>
        <begin position="398"/>
        <end position="419"/>
    </location>
</feature>
<feature type="transmembrane region" description="Helical" evidence="8">
    <location>
        <begin position="204"/>
        <end position="226"/>
    </location>
</feature>
<feature type="transmembrane region" description="Helical" evidence="8">
    <location>
        <begin position="114"/>
        <end position="135"/>
    </location>
</feature>
<reference evidence="10" key="1">
    <citation type="journal article" date="2005" name="Nature">
        <title>Sequencing of Aspergillus nidulans and comparative analysis with A. fumigatus and A. oryzae.</title>
        <authorList>
            <person name="Galagan J.E."/>
            <person name="Calvo S.E."/>
            <person name="Cuomo C."/>
            <person name="Ma L.J."/>
            <person name="Wortman J.R."/>
            <person name="Batzoglou S."/>
            <person name="Lee S.I."/>
            <person name="Basturkmen M."/>
            <person name="Spevak C.C."/>
            <person name="Clutterbuck J."/>
            <person name="Kapitonov V."/>
            <person name="Jurka J."/>
            <person name="Scazzocchio C."/>
            <person name="Farman M."/>
            <person name="Butler J."/>
            <person name="Purcell S."/>
            <person name="Harris S."/>
            <person name="Braus G.H."/>
            <person name="Draht O."/>
            <person name="Busch S."/>
            <person name="D'Enfert C."/>
            <person name="Bouchier C."/>
            <person name="Goldman G.H."/>
            <person name="Bell-Pedersen D."/>
            <person name="Griffiths-Jones S."/>
            <person name="Doonan J.H."/>
            <person name="Yu J."/>
            <person name="Vienken K."/>
            <person name="Pain A."/>
            <person name="Freitag M."/>
            <person name="Selker E.U."/>
            <person name="Archer D.B."/>
            <person name="Penalva M.A."/>
            <person name="Oakley B.R."/>
            <person name="Momany M."/>
            <person name="Tanaka T."/>
            <person name="Kumagai T."/>
            <person name="Asai K."/>
            <person name="Machida M."/>
            <person name="Nierman W.C."/>
            <person name="Denning D.W."/>
            <person name="Caddick M."/>
            <person name="Hynes M."/>
            <person name="Paoletti M."/>
            <person name="Fischer R."/>
            <person name="Miller B."/>
            <person name="Dyer P."/>
            <person name="Sachs M.S."/>
            <person name="Osmani S.A."/>
            <person name="Birren B.W."/>
        </authorList>
    </citation>
    <scope>NUCLEOTIDE SEQUENCE [LARGE SCALE GENOMIC DNA]</scope>
    <source>
        <strain evidence="10">FGSC A4 / ATCC 38163 / CBS 112.46 / NRRL 194 / M139</strain>
    </source>
</reference>
<name>Q5B7H7_EMENI</name>
<keyword evidence="3 8" id="KW-0812">Transmembrane</keyword>
<sequence>MTDPVPPSKPSQDERIEVAPSPTPAQAPVPVHPPYQHPQDGHKVRALELIEDIGHSTILTPENNKRVLRRIDLRLLPILLGIYFLQQLDKSTLSYGSVFGLIEDANLHGQQYSWLGSSIYLVQLIAQPAIAYILVKIRLGKFLAVMVFFWGISLACMTPARSFGGLLACRIFLGLFESGIPPAFIAITQMWYRRREQPMRLSSWYAMNGVVNMFGSLIAFGLGHIHSSLAPYQIIFLFFGLVTIAFAFIVLFFLPDSPMQSKFLNEEDKLLAIERLRMNQQGIETHEWKWAHVREAFLDLKSFFWFALMFSISIPSGGITTFGPLIIESFGFDQLKTMLFNMPFGAIQLIATLGGAWLATRYKTKGGVIALLCLPAIAGCVMLLEIPRGDAHKGPLLAGYYIISVYPGITTAPMIYSWAAGNTAGETKKKVINGILLVGQCAGNVVGPNLYTTDEAPGYRRGLLSNLAMFCVLVLLCVLNLIYIFYLNKRQEKRRVAMGKPAKIVDRSMQIVGETDIDSKDDVSQRVDDNAFKDLTDFENEDFVYVY</sequence>
<dbReference type="KEGG" id="ani:ANIA_03503"/>
<dbReference type="SUPFAM" id="SSF103473">
    <property type="entry name" value="MFS general substrate transporter"/>
    <property type="match status" value="1"/>
</dbReference>
<organism evidence="9 10">
    <name type="scientific">Emericella nidulans (strain FGSC A4 / ATCC 38163 / CBS 112.46 / NRRL 194 / M139)</name>
    <name type="common">Aspergillus nidulans</name>
    <dbReference type="NCBI Taxonomy" id="227321"/>
    <lineage>
        <taxon>Eukaryota</taxon>
        <taxon>Fungi</taxon>
        <taxon>Dikarya</taxon>
        <taxon>Ascomycota</taxon>
        <taxon>Pezizomycotina</taxon>
        <taxon>Eurotiomycetes</taxon>
        <taxon>Eurotiomycetidae</taxon>
        <taxon>Eurotiales</taxon>
        <taxon>Aspergillaceae</taxon>
        <taxon>Aspergillus</taxon>
        <taxon>Aspergillus subgen. Nidulantes</taxon>
    </lineage>
</organism>